<evidence type="ECO:0000313" key="11">
    <source>
        <dbReference type="Proteomes" id="UP000570288"/>
    </source>
</evidence>
<evidence type="ECO:0000256" key="8">
    <source>
        <dbReference type="SAM" id="MobiDB-lite"/>
    </source>
</evidence>
<evidence type="ECO:0000256" key="2">
    <source>
        <dbReference type="ARBA" id="ARBA00007026"/>
    </source>
</evidence>
<dbReference type="FunFam" id="1.10.150.50:FF:000003">
    <property type="entry name" value="liprin-alpha-2 isoform X1"/>
    <property type="match status" value="1"/>
</dbReference>
<keyword evidence="3" id="KW-0963">Cytoplasm</keyword>
<protein>
    <submittedName>
        <fullName evidence="10">LIPA1 protein</fullName>
    </submittedName>
</protein>
<keyword evidence="5" id="KW-0677">Repeat</keyword>
<feature type="coiled-coil region" evidence="7">
    <location>
        <begin position="309"/>
        <end position="357"/>
    </location>
</feature>
<dbReference type="PANTHER" id="PTHR12587:SF15">
    <property type="entry name" value="LIPRIN-ALPHA-1"/>
    <property type="match status" value="1"/>
</dbReference>
<dbReference type="GO" id="GO:0005737">
    <property type="term" value="C:cytoplasm"/>
    <property type="evidence" value="ECO:0007669"/>
    <property type="project" value="UniProtKB-SubCell"/>
</dbReference>
<dbReference type="PANTHER" id="PTHR12587">
    <property type="entry name" value="LAR INTERACTING PROTEIN LIP -RELATED PROTEIN"/>
    <property type="match status" value="1"/>
</dbReference>
<evidence type="ECO:0000256" key="3">
    <source>
        <dbReference type="ARBA" id="ARBA00022490"/>
    </source>
</evidence>
<dbReference type="Gene3D" id="1.10.150.50">
    <property type="entry name" value="Transcription Factor, Ets-1"/>
    <property type="match status" value="3"/>
</dbReference>
<organism evidence="10 11">
    <name type="scientific">Oxylabes madagascariensis</name>
    <name type="common">white-throated Oxylabes</name>
    <dbReference type="NCBI Taxonomy" id="98144"/>
    <lineage>
        <taxon>Eukaryota</taxon>
        <taxon>Metazoa</taxon>
        <taxon>Chordata</taxon>
        <taxon>Craniata</taxon>
        <taxon>Vertebrata</taxon>
        <taxon>Euteleostomi</taxon>
        <taxon>Archelosauria</taxon>
        <taxon>Archosauria</taxon>
        <taxon>Dinosauria</taxon>
        <taxon>Saurischia</taxon>
        <taxon>Theropoda</taxon>
        <taxon>Coelurosauria</taxon>
        <taxon>Aves</taxon>
        <taxon>Neognathae</taxon>
        <taxon>Neoaves</taxon>
        <taxon>Telluraves</taxon>
        <taxon>Australaves</taxon>
        <taxon>Passeriformes</taxon>
        <taxon>Sylvioidea</taxon>
        <taxon>Timaliidae</taxon>
        <taxon>Oxylabes</taxon>
    </lineage>
</organism>
<feature type="region of interest" description="Disordered" evidence="8">
    <location>
        <begin position="624"/>
        <end position="704"/>
    </location>
</feature>
<comment type="similarity">
    <text evidence="2">Belongs to the liprin family. Liprin-alpha subfamily.</text>
</comment>
<dbReference type="FunFam" id="1.10.150.50:FF:000002">
    <property type="entry name" value="PTPRF interacting protein alpha 1"/>
    <property type="match status" value="1"/>
</dbReference>
<feature type="region of interest" description="Disordered" evidence="8">
    <location>
        <begin position="529"/>
        <end position="603"/>
    </location>
</feature>
<evidence type="ECO:0000313" key="10">
    <source>
        <dbReference type="EMBL" id="NXS00193.1"/>
    </source>
</evidence>
<feature type="domain" description="SAM" evidence="9">
    <location>
        <begin position="847"/>
        <end position="904"/>
    </location>
</feature>
<sequence>QVRERLRVALERCSLLEEELGTTHKEVSFCLKRKLHQKKKKTILNLLKPSLPLKKPNQKHLNQTKKKSSCAFKIRRSSDGSLCHDENLAKVIELQDIIDKQNKEQTQMKERLTALSSRVTELEEDLDTARKDLIKSEEMNTKLQRDVRETLAQKEDMEERITTLEKRYLAAQREATSVHDLNDKLENEIATKDSMHRQSEDKNRQLQERLELAEQKLQQTLRKAETLPEVEAELAQRVAALTKVRWWHGVLQIPSSIGMEAQLEEKNQELQRARQREKMNEEHNKRLSETVDKLLSESNERLQLHLKERMAALEDKNSLLREIENAKKQIEELQHEKDQLVLNVDALRAENDQVRLRATSLHHRYQQYRPDFRFPVPPSSVGDSHTDSYSTSSVLRRPQKGRLAALRDEPSKVQTLNEQDWERAQQASVLANVAQAFESDVDVSDVEDDRETIFSSVDLLSPSGQADAQTLAIMLQEQLDAINKEIRLIQEEKENTEQRAEEIESRVGSGSLEAQGRFRSLGSIAPAYGGALAGSSPPGSGRSTPRRGPHSPAREVDRLGIMTLPSDLRKHRRKSPASREEVRDDKTTIKCETSPPSSPRSLRLDRVQKGALHTDFSPSVEVFLKNGQTSNPSSSNSSQDSLHKAPKKKGIKSSIGRLFGKKEKGRPGQGSKEALGQADGSSQDALGLSKLGGQAEKNRKMQKKHELLEEARRQGLPFAQWDGPTVVVWLELWVGMPAWYVAACRANVKSGAIMSALSDTEIQREIGISNPLHRLKLRLAIQEIMSLTSPSAPPTSRTTTGNVWVTHEEMENLTATQQTVSLHLSLNVFSNQTLAYGDMNHKWIGNEWLPSLGLPQYRSYFMECLVDARMLDHLTKKDLRGQLKMVDSFHRNSFQCGIMCLRRLNYDRKELERKREESQKEIKDVLVWSNERMIHWVVSIGLKEYANNLLESGVHGALVALDESFDYNALALLLQIPTQNTQARAVLEREFNNLLAMGTDRRLDESFRRAPSWRKKFRPKDIRGLAAGSAETLPANFRVTTSMSSPSMQPKKMQIDG</sequence>
<dbReference type="CDD" id="cd09565">
    <property type="entry name" value="SAM_liprin-alpha1_2_3_4_repeat2"/>
    <property type="match status" value="1"/>
</dbReference>
<dbReference type="GO" id="GO:0050808">
    <property type="term" value="P:synapse organization"/>
    <property type="evidence" value="ECO:0007669"/>
    <property type="project" value="TreeGrafter"/>
</dbReference>
<feature type="coiled-coil region" evidence="7">
    <location>
        <begin position="256"/>
        <end position="283"/>
    </location>
</feature>
<accession>A0A7L2QVM8</accession>
<name>A0A7L2QVM8_9PASS</name>
<dbReference type="Pfam" id="PF07647">
    <property type="entry name" value="SAM_2"/>
    <property type="match status" value="1"/>
</dbReference>
<dbReference type="CDD" id="cd09568">
    <property type="entry name" value="SAM_liprin-alpha1_2_3_4_repeat3"/>
    <property type="match status" value="1"/>
</dbReference>
<feature type="compositionally biased region" description="Low complexity" evidence="8">
    <location>
        <begin position="529"/>
        <end position="543"/>
    </location>
</feature>
<comment type="caution">
    <text evidence="10">The sequence shown here is derived from an EMBL/GenBank/DDBJ whole genome shotgun (WGS) entry which is preliminary data.</text>
</comment>
<evidence type="ECO:0000259" key="9">
    <source>
        <dbReference type="PROSITE" id="PS50105"/>
    </source>
</evidence>
<feature type="non-terminal residue" evidence="10">
    <location>
        <position position="1057"/>
    </location>
</feature>
<dbReference type="AlphaFoldDB" id="A0A7L2QVM8"/>
<dbReference type="FunFam" id="1.10.150.50:FF:000004">
    <property type="entry name" value="PTPRF interacting protein alpha 1"/>
    <property type="match status" value="1"/>
</dbReference>
<dbReference type="CDD" id="cd09562">
    <property type="entry name" value="SAM_liprin-alpha1_2_3_4_repeat1"/>
    <property type="match status" value="1"/>
</dbReference>
<keyword evidence="4" id="KW-0597">Phosphoprotein</keyword>
<reference evidence="10 11" key="1">
    <citation type="submission" date="2019-09" db="EMBL/GenBank/DDBJ databases">
        <title>Bird 10,000 Genomes (B10K) Project - Family phase.</title>
        <authorList>
            <person name="Zhang G."/>
        </authorList>
    </citation>
    <scope>NUCLEOTIDE SEQUENCE [LARGE SCALE GENOMIC DNA]</scope>
    <source>
        <strain evidence="10">B10K-DU-002-81</strain>
    </source>
</reference>
<comment type="subcellular location">
    <subcellularLocation>
        <location evidence="1">Cytoplasm</location>
    </subcellularLocation>
</comment>
<keyword evidence="11" id="KW-1185">Reference proteome</keyword>
<gene>
    <name evidence="10" type="primary">Ppfia1</name>
    <name evidence="10" type="ORF">OXYMAD_R00079</name>
</gene>
<feature type="domain" description="SAM" evidence="9">
    <location>
        <begin position="721"/>
        <end position="787"/>
    </location>
</feature>
<proteinExistence type="inferred from homology"/>
<feature type="coiled-coil region" evidence="7">
    <location>
        <begin position="98"/>
        <end position="227"/>
    </location>
</feature>
<dbReference type="Proteomes" id="UP000570288">
    <property type="component" value="Unassembled WGS sequence"/>
</dbReference>
<feature type="compositionally biased region" description="Basic and acidic residues" evidence="8">
    <location>
        <begin position="577"/>
        <end position="589"/>
    </location>
</feature>
<dbReference type="InterPro" id="IPR029515">
    <property type="entry name" value="Liprin"/>
</dbReference>
<evidence type="ECO:0000256" key="5">
    <source>
        <dbReference type="ARBA" id="ARBA00022737"/>
    </source>
</evidence>
<feature type="domain" description="SAM" evidence="9">
    <location>
        <begin position="928"/>
        <end position="997"/>
    </location>
</feature>
<evidence type="ECO:0000256" key="1">
    <source>
        <dbReference type="ARBA" id="ARBA00004496"/>
    </source>
</evidence>
<evidence type="ECO:0000256" key="7">
    <source>
        <dbReference type="SAM" id="Coils"/>
    </source>
</evidence>
<dbReference type="Pfam" id="PF00536">
    <property type="entry name" value="SAM_1"/>
    <property type="match status" value="1"/>
</dbReference>
<dbReference type="InterPro" id="IPR037620">
    <property type="entry name" value="LIP-1_SAM_1"/>
</dbReference>
<dbReference type="InterPro" id="IPR001660">
    <property type="entry name" value="SAM"/>
</dbReference>
<dbReference type="PROSITE" id="PS50105">
    <property type="entry name" value="SAM_DOMAIN"/>
    <property type="match status" value="3"/>
</dbReference>
<dbReference type="SUPFAM" id="SSF47769">
    <property type="entry name" value="SAM/Pointed domain"/>
    <property type="match status" value="3"/>
</dbReference>
<feature type="non-terminal residue" evidence="10">
    <location>
        <position position="1"/>
    </location>
</feature>
<dbReference type="OrthoDB" id="2132119at2759"/>
<evidence type="ECO:0000256" key="4">
    <source>
        <dbReference type="ARBA" id="ARBA00022553"/>
    </source>
</evidence>
<dbReference type="InterPro" id="IPR057892">
    <property type="entry name" value="LIP-1_CC2"/>
</dbReference>
<dbReference type="Pfam" id="PF25526">
    <property type="entry name" value="LIP-1"/>
    <property type="match status" value="1"/>
</dbReference>
<keyword evidence="6 7" id="KW-0175">Coiled coil</keyword>
<dbReference type="InterPro" id="IPR037621">
    <property type="entry name" value="LIP-1_SAM_2"/>
</dbReference>
<dbReference type="EMBL" id="VYZR01064610">
    <property type="protein sequence ID" value="NXS00193.1"/>
    <property type="molecule type" value="Genomic_DNA"/>
</dbReference>
<evidence type="ECO:0000256" key="6">
    <source>
        <dbReference type="ARBA" id="ARBA00023054"/>
    </source>
</evidence>
<dbReference type="SMART" id="SM00454">
    <property type="entry name" value="SAM"/>
    <property type="match status" value="3"/>
</dbReference>
<dbReference type="InterPro" id="IPR037622">
    <property type="entry name" value="LIP-1_SAM_3"/>
</dbReference>
<dbReference type="InterPro" id="IPR013761">
    <property type="entry name" value="SAM/pointed_sf"/>
</dbReference>
<feature type="coiled-coil region" evidence="7">
    <location>
        <begin position="472"/>
        <end position="506"/>
    </location>
</feature>
<dbReference type="GO" id="GO:0048786">
    <property type="term" value="C:presynaptic active zone"/>
    <property type="evidence" value="ECO:0007669"/>
    <property type="project" value="TreeGrafter"/>
</dbReference>